<keyword evidence="2" id="KW-0520">NAD</keyword>
<accession>A0A4R1KZ65</accession>
<comment type="caution">
    <text evidence="4">The sequence shown here is derived from an EMBL/GenBank/DDBJ whole genome shotgun (WGS) entry which is preliminary data.</text>
</comment>
<organism evidence="4 5">
    <name type="scientific">Acidipila rosea</name>
    <dbReference type="NCBI Taxonomy" id="768535"/>
    <lineage>
        <taxon>Bacteria</taxon>
        <taxon>Pseudomonadati</taxon>
        <taxon>Acidobacteriota</taxon>
        <taxon>Terriglobia</taxon>
        <taxon>Terriglobales</taxon>
        <taxon>Acidobacteriaceae</taxon>
        <taxon>Acidipila</taxon>
    </lineage>
</organism>
<reference evidence="4 5" key="1">
    <citation type="submission" date="2019-03" db="EMBL/GenBank/DDBJ databases">
        <title>Genomic Encyclopedia of Type Strains, Phase IV (KMG-IV): sequencing the most valuable type-strain genomes for metagenomic binning, comparative biology and taxonomic classification.</title>
        <authorList>
            <person name="Goeker M."/>
        </authorList>
    </citation>
    <scope>NUCLEOTIDE SEQUENCE [LARGE SCALE GENOMIC DNA]</scope>
    <source>
        <strain evidence="4 5">DSM 103428</strain>
    </source>
</reference>
<evidence type="ECO:0000313" key="4">
    <source>
        <dbReference type="EMBL" id="TCK70784.1"/>
    </source>
</evidence>
<evidence type="ECO:0000256" key="1">
    <source>
        <dbReference type="ARBA" id="ARBA00023002"/>
    </source>
</evidence>
<gene>
    <name evidence="4" type="ORF">C7378_3173</name>
</gene>
<protein>
    <submittedName>
        <fullName evidence="4">Phosphoglycerate dehydrogenase-like enzyme</fullName>
    </submittedName>
</protein>
<feature type="domain" description="D-isomer specific 2-hydroxyacid dehydrogenase NAD-binding" evidence="3">
    <location>
        <begin position="99"/>
        <end position="286"/>
    </location>
</feature>
<keyword evidence="5" id="KW-1185">Reference proteome</keyword>
<dbReference type="AlphaFoldDB" id="A0A4R1KZ65"/>
<name>A0A4R1KZ65_9BACT</name>
<dbReference type="Pfam" id="PF02826">
    <property type="entry name" value="2-Hacid_dh_C"/>
    <property type="match status" value="1"/>
</dbReference>
<evidence type="ECO:0000256" key="2">
    <source>
        <dbReference type="ARBA" id="ARBA00023027"/>
    </source>
</evidence>
<dbReference type="SUPFAM" id="SSF51735">
    <property type="entry name" value="NAD(P)-binding Rossmann-fold domains"/>
    <property type="match status" value="1"/>
</dbReference>
<dbReference type="PROSITE" id="PS00670">
    <property type="entry name" value="D_2_HYDROXYACID_DH_2"/>
    <property type="match status" value="1"/>
</dbReference>
<dbReference type="GO" id="GO:0051287">
    <property type="term" value="F:NAD binding"/>
    <property type="evidence" value="ECO:0007669"/>
    <property type="project" value="InterPro"/>
</dbReference>
<evidence type="ECO:0000259" key="3">
    <source>
        <dbReference type="Pfam" id="PF02826"/>
    </source>
</evidence>
<keyword evidence="1" id="KW-0560">Oxidoreductase</keyword>
<dbReference type="InterPro" id="IPR029753">
    <property type="entry name" value="D-isomer_DH_CS"/>
</dbReference>
<dbReference type="PANTHER" id="PTHR43333:SF1">
    <property type="entry name" value="D-ISOMER SPECIFIC 2-HYDROXYACID DEHYDROGENASE NAD-BINDING DOMAIN-CONTAINING PROTEIN"/>
    <property type="match status" value="1"/>
</dbReference>
<dbReference type="PANTHER" id="PTHR43333">
    <property type="entry name" value="2-HACID_DH_C DOMAIN-CONTAINING PROTEIN"/>
    <property type="match status" value="1"/>
</dbReference>
<dbReference type="Proteomes" id="UP000295210">
    <property type="component" value="Unassembled WGS sequence"/>
</dbReference>
<proteinExistence type="predicted"/>
<dbReference type="InterPro" id="IPR006140">
    <property type="entry name" value="D-isomer_DH_NAD-bd"/>
</dbReference>
<dbReference type="Gene3D" id="3.40.50.720">
    <property type="entry name" value="NAD(P)-binding Rossmann-like Domain"/>
    <property type="match status" value="2"/>
</dbReference>
<dbReference type="GO" id="GO:0016616">
    <property type="term" value="F:oxidoreductase activity, acting on the CH-OH group of donors, NAD or NADP as acceptor"/>
    <property type="evidence" value="ECO:0007669"/>
    <property type="project" value="UniProtKB-ARBA"/>
</dbReference>
<dbReference type="InterPro" id="IPR036291">
    <property type="entry name" value="NAD(P)-bd_dom_sf"/>
</dbReference>
<sequence>MVRVGVPPETSPELFENFPPEVSVHVLPPKPESPIEIDFWVASVYAAAAKQIVPQLRGVKVVQSLQAGVDWLKPLVPEGAQLCDAQGVHNVATAEWAVAALLAMLKFLPRYVDLQHEGKWANRPAANAYYKSLYKTDHDPFPPVLLEELDRKTVLIVGYGSIGKSIEDRLIPFGCNIQRIARNARPGVEPIGSLHALLPQADAVVLITPLTAETRGLIGAKELALMKQGAVLVNAARGPVVDTGALLDALNNGQIRAALDVTDPEPLPDGHPLWHAPNVLITPHVAGSSPMFMRRAFEFIASQVRRFANGEPLENVVHGEY</sequence>
<evidence type="ECO:0000313" key="5">
    <source>
        <dbReference type="Proteomes" id="UP000295210"/>
    </source>
</evidence>
<dbReference type="PROSITE" id="PS00671">
    <property type="entry name" value="D_2_HYDROXYACID_DH_3"/>
    <property type="match status" value="1"/>
</dbReference>
<dbReference type="EMBL" id="SMGK01000006">
    <property type="protein sequence ID" value="TCK70784.1"/>
    <property type="molecule type" value="Genomic_DNA"/>
</dbReference>
<dbReference type="RefSeq" id="WP_131998811.1">
    <property type="nucleotide sequence ID" value="NZ_SMGK01000006.1"/>
</dbReference>
<dbReference type="OrthoDB" id="9805416at2"/>
<dbReference type="CDD" id="cd12166">
    <property type="entry name" value="2-Hacid_dh_7"/>
    <property type="match status" value="1"/>
</dbReference>